<dbReference type="Gene3D" id="3.30.810.10">
    <property type="entry name" value="2-Layer Sandwich"/>
    <property type="match status" value="1"/>
</dbReference>
<dbReference type="EMBL" id="JAVXUO010002874">
    <property type="protein sequence ID" value="KAK2968894.1"/>
    <property type="molecule type" value="Genomic_DNA"/>
</dbReference>
<evidence type="ECO:0000256" key="3">
    <source>
        <dbReference type="ARBA" id="ARBA00022840"/>
    </source>
</evidence>
<evidence type="ECO:0000256" key="1">
    <source>
        <dbReference type="ARBA" id="ARBA00022741"/>
    </source>
</evidence>
<dbReference type="Pfam" id="PF01504">
    <property type="entry name" value="PIP5K"/>
    <property type="match status" value="2"/>
</dbReference>
<evidence type="ECO:0000259" key="6">
    <source>
        <dbReference type="PROSITE" id="PS51455"/>
    </source>
</evidence>
<dbReference type="PANTHER" id="PTHR45748:SF4">
    <property type="entry name" value="1-PHOSPHATIDYLINOSITOL-3-PHOSPHATE 5-KINASE FAB1D-RELATED"/>
    <property type="match status" value="1"/>
</dbReference>
<dbReference type="InterPro" id="IPR027484">
    <property type="entry name" value="PInositol-4-P-5-kinase_N"/>
</dbReference>
<dbReference type="PROSITE" id="PS51455">
    <property type="entry name" value="PIPK"/>
    <property type="match status" value="1"/>
</dbReference>
<dbReference type="GO" id="GO:0005524">
    <property type="term" value="F:ATP binding"/>
    <property type="evidence" value="ECO:0007669"/>
    <property type="project" value="UniProtKB-UniRule"/>
</dbReference>
<keyword evidence="1 4" id="KW-0547">Nucleotide-binding</keyword>
<dbReference type="SMART" id="SM00330">
    <property type="entry name" value="PIPKc"/>
    <property type="match status" value="1"/>
</dbReference>
<keyword evidence="2 4" id="KW-0418">Kinase</keyword>
<dbReference type="InterPro" id="IPR044769">
    <property type="entry name" value="PIKfyve_PIPKc"/>
</dbReference>
<sequence length="360" mass="41143">MNSFASVSSEESGIEGLNLLDPLGSLRALHPEISMGMKKLPGKGKYSVVSLYASQFRDLRTRFCSSELDYIASLSRCRNWDAKGGKSKSIFAKTLDDLFIIKEIKRTEYDSFMKFAPYYFRYMNQCYEQGNQTCLAKVLGIYQVTIRQTKSGKDAKHDLMVMENLTFGRRITRQYDLKGALHARFNSAADGSGDVLLDQNFVNDMIVAPFYVSRKAKRNLQRAVWNDLTFLNSINVMDYSLLVGVDAQGRELVCGIIDYLRQYTWDKQLENWVKSSLVVPKNELPTVISPVDYKRRFRKFIGTHLFGVPDHWCFQRSSKPCSLCRVGNHRNASSTNSQERGDKDDDSKAQHLEKRNGFSS</sequence>
<dbReference type="InterPro" id="IPR027483">
    <property type="entry name" value="PInositol-4-P-4/5-kinase_C_sf"/>
</dbReference>
<evidence type="ECO:0000313" key="7">
    <source>
        <dbReference type="EMBL" id="KAK2968894.1"/>
    </source>
</evidence>
<feature type="region of interest" description="Disordered" evidence="5">
    <location>
        <begin position="329"/>
        <end position="360"/>
    </location>
</feature>
<gene>
    <name evidence="7" type="ORF">RJ640_013237</name>
</gene>
<dbReference type="GO" id="GO:0010008">
    <property type="term" value="C:endosome membrane"/>
    <property type="evidence" value="ECO:0007669"/>
    <property type="project" value="TreeGrafter"/>
</dbReference>
<feature type="domain" description="PIPK" evidence="6">
    <location>
        <begin position="1"/>
        <end position="305"/>
    </location>
</feature>
<name>A0AA88U2M1_9ASTE</name>
<dbReference type="InterPro" id="IPR002498">
    <property type="entry name" value="PInositol-4-P-4/5-kinase_core"/>
</dbReference>
<dbReference type="SUPFAM" id="SSF56104">
    <property type="entry name" value="SAICAR synthase-like"/>
    <property type="match status" value="1"/>
</dbReference>
<dbReference type="GO" id="GO:0000285">
    <property type="term" value="F:1-phosphatidylinositol-3-phosphate 5-kinase activity"/>
    <property type="evidence" value="ECO:0007669"/>
    <property type="project" value="InterPro"/>
</dbReference>
<keyword evidence="3 4" id="KW-0067">ATP-binding</keyword>
<dbReference type="Gene3D" id="3.30.800.10">
    <property type="entry name" value="Phosphatidylinositol Phosphate Kinase II Beta"/>
    <property type="match status" value="1"/>
</dbReference>
<feature type="compositionally biased region" description="Basic and acidic residues" evidence="5">
    <location>
        <begin position="339"/>
        <end position="360"/>
    </location>
</feature>
<dbReference type="AlphaFoldDB" id="A0AA88U2M1"/>
<keyword evidence="8" id="KW-1185">Reference proteome</keyword>
<comment type="caution">
    <text evidence="7">The sequence shown here is derived from an EMBL/GenBank/DDBJ whole genome shotgun (WGS) entry which is preliminary data.</text>
</comment>
<dbReference type="GO" id="GO:0046854">
    <property type="term" value="P:phosphatidylinositol phosphate biosynthetic process"/>
    <property type="evidence" value="ECO:0007669"/>
    <property type="project" value="TreeGrafter"/>
</dbReference>
<dbReference type="FunFam" id="3.30.800.10:FF:000007">
    <property type="entry name" value="Putative 1-phosphatidylinositol-4-phosphate 5-kinase/ zinc ion binding family"/>
    <property type="match status" value="1"/>
</dbReference>
<dbReference type="CDD" id="cd17300">
    <property type="entry name" value="PIPKc_PIKfyve"/>
    <property type="match status" value="1"/>
</dbReference>
<organism evidence="7 8">
    <name type="scientific">Escallonia rubra</name>
    <dbReference type="NCBI Taxonomy" id="112253"/>
    <lineage>
        <taxon>Eukaryota</taxon>
        <taxon>Viridiplantae</taxon>
        <taxon>Streptophyta</taxon>
        <taxon>Embryophyta</taxon>
        <taxon>Tracheophyta</taxon>
        <taxon>Spermatophyta</taxon>
        <taxon>Magnoliopsida</taxon>
        <taxon>eudicotyledons</taxon>
        <taxon>Gunneridae</taxon>
        <taxon>Pentapetalae</taxon>
        <taxon>asterids</taxon>
        <taxon>campanulids</taxon>
        <taxon>Escalloniales</taxon>
        <taxon>Escalloniaceae</taxon>
        <taxon>Escallonia</taxon>
    </lineage>
</organism>
<evidence type="ECO:0000256" key="4">
    <source>
        <dbReference type="PROSITE-ProRule" id="PRU00781"/>
    </source>
</evidence>
<reference evidence="7" key="1">
    <citation type="submission" date="2022-12" db="EMBL/GenBank/DDBJ databases">
        <title>Draft genome assemblies for two species of Escallonia (Escalloniales).</title>
        <authorList>
            <person name="Chanderbali A."/>
            <person name="Dervinis C."/>
            <person name="Anghel I."/>
            <person name="Soltis D."/>
            <person name="Soltis P."/>
            <person name="Zapata F."/>
        </authorList>
    </citation>
    <scope>NUCLEOTIDE SEQUENCE</scope>
    <source>
        <strain evidence="7">UCBG92.1500</strain>
        <tissue evidence="7">Leaf</tissue>
    </source>
</reference>
<evidence type="ECO:0000256" key="2">
    <source>
        <dbReference type="ARBA" id="ARBA00022777"/>
    </source>
</evidence>
<keyword evidence="4" id="KW-0808">Transferase</keyword>
<dbReference type="Proteomes" id="UP001187471">
    <property type="component" value="Unassembled WGS sequence"/>
</dbReference>
<protein>
    <recommendedName>
        <fullName evidence="6">PIPK domain-containing protein</fullName>
    </recommendedName>
</protein>
<accession>A0AA88U2M1</accession>
<proteinExistence type="predicted"/>
<evidence type="ECO:0000313" key="8">
    <source>
        <dbReference type="Proteomes" id="UP001187471"/>
    </source>
</evidence>
<evidence type="ECO:0000256" key="5">
    <source>
        <dbReference type="SAM" id="MobiDB-lite"/>
    </source>
</evidence>
<dbReference type="FunFam" id="3.30.810.10:FF:000001">
    <property type="entry name" value="1-phosphatidylinositol 3-phosphate 5-kinase FAB1"/>
    <property type="match status" value="1"/>
</dbReference>
<dbReference type="PANTHER" id="PTHR45748">
    <property type="entry name" value="1-PHOSPHATIDYLINOSITOL 3-PHOSPHATE 5-KINASE-RELATED"/>
    <property type="match status" value="1"/>
</dbReference>